<proteinExistence type="inferred from homology"/>
<dbReference type="AlphaFoldDB" id="A0A1Y2CIK4"/>
<evidence type="ECO:0000256" key="1">
    <source>
        <dbReference type="ARBA" id="ARBA00004477"/>
    </source>
</evidence>
<feature type="transmembrane region" description="Helical" evidence="11">
    <location>
        <begin position="124"/>
        <end position="143"/>
    </location>
</feature>
<evidence type="ECO:0000256" key="3">
    <source>
        <dbReference type="ARBA" id="ARBA00022448"/>
    </source>
</evidence>
<dbReference type="GO" id="GO:0005460">
    <property type="term" value="F:UDP-glucose transmembrane transporter activity"/>
    <property type="evidence" value="ECO:0007669"/>
    <property type="project" value="TreeGrafter"/>
</dbReference>
<keyword evidence="8 11" id="KW-0472">Membrane</keyword>
<dbReference type="Proteomes" id="UP000193642">
    <property type="component" value="Unassembled WGS sequence"/>
</dbReference>
<evidence type="ECO:0000313" key="12">
    <source>
        <dbReference type="EMBL" id="ORY46852.1"/>
    </source>
</evidence>
<feature type="transmembrane region" description="Helical" evidence="11">
    <location>
        <begin position="220"/>
        <end position="240"/>
    </location>
</feature>
<dbReference type="InterPro" id="IPR013657">
    <property type="entry name" value="SCL35B1-4/HUT1"/>
</dbReference>
<feature type="transmembrane region" description="Helical" evidence="11">
    <location>
        <begin position="76"/>
        <end position="96"/>
    </location>
</feature>
<dbReference type="EMBL" id="MCGO01000015">
    <property type="protein sequence ID" value="ORY46852.1"/>
    <property type="molecule type" value="Genomic_DNA"/>
</dbReference>
<dbReference type="GO" id="GO:0005789">
    <property type="term" value="C:endoplasmic reticulum membrane"/>
    <property type="evidence" value="ECO:0007669"/>
    <property type="project" value="UniProtKB-SubCell"/>
</dbReference>
<dbReference type="GO" id="GO:0005459">
    <property type="term" value="F:UDP-galactose transmembrane transporter activity"/>
    <property type="evidence" value="ECO:0007669"/>
    <property type="project" value="TreeGrafter"/>
</dbReference>
<feature type="transmembrane region" description="Helical" evidence="11">
    <location>
        <begin position="158"/>
        <end position="182"/>
    </location>
</feature>
<name>A0A1Y2CIK4_9FUNG</name>
<feature type="transmembrane region" description="Helical" evidence="11">
    <location>
        <begin position="22"/>
        <end position="40"/>
    </location>
</feature>
<evidence type="ECO:0000256" key="11">
    <source>
        <dbReference type="SAM" id="Phobius"/>
    </source>
</evidence>
<keyword evidence="6" id="KW-0256">Endoplasmic reticulum</keyword>
<keyword evidence="7 11" id="KW-1133">Transmembrane helix</keyword>
<accession>A0A1Y2CIK4</accession>
<reference evidence="12 13" key="1">
    <citation type="submission" date="2016-07" db="EMBL/GenBank/DDBJ databases">
        <title>Pervasive Adenine N6-methylation of Active Genes in Fungi.</title>
        <authorList>
            <consortium name="DOE Joint Genome Institute"/>
            <person name="Mondo S.J."/>
            <person name="Dannebaum R.O."/>
            <person name="Kuo R.C."/>
            <person name="Labutti K."/>
            <person name="Haridas S."/>
            <person name="Kuo A."/>
            <person name="Salamov A."/>
            <person name="Ahrendt S.R."/>
            <person name="Lipzen A."/>
            <person name="Sullivan W."/>
            <person name="Andreopoulos W.B."/>
            <person name="Clum A."/>
            <person name="Lindquist E."/>
            <person name="Daum C."/>
            <person name="Ramamoorthy G.K."/>
            <person name="Gryganskyi A."/>
            <person name="Culley D."/>
            <person name="Magnuson J.K."/>
            <person name="James T.Y."/>
            <person name="O'Malley M.A."/>
            <person name="Stajich J.E."/>
            <person name="Spatafora J.W."/>
            <person name="Visel A."/>
            <person name="Grigoriev I.V."/>
        </authorList>
    </citation>
    <scope>NUCLEOTIDE SEQUENCE [LARGE SCALE GENOMIC DNA]</scope>
    <source>
        <strain evidence="12 13">JEL800</strain>
    </source>
</reference>
<gene>
    <name evidence="12" type="ORF">BCR33DRAFT_715271</name>
</gene>
<dbReference type="PANTHER" id="PTHR10778">
    <property type="entry name" value="SOLUTE CARRIER FAMILY 35 MEMBER B"/>
    <property type="match status" value="1"/>
</dbReference>
<comment type="subcellular location">
    <subcellularLocation>
        <location evidence="1">Endoplasmic reticulum membrane</location>
        <topology evidence="1">Multi-pass membrane protein</topology>
    </subcellularLocation>
</comment>
<dbReference type="GO" id="GO:0000139">
    <property type="term" value="C:Golgi membrane"/>
    <property type="evidence" value="ECO:0007669"/>
    <property type="project" value="TreeGrafter"/>
</dbReference>
<keyword evidence="4" id="KW-0762">Sugar transport</keyword>
<comment type="caution">
    <text evidence="12">The sequence shown here is derived from an EMBL/GenBank/DDBJ whole genome shotgun (WGS) entry which is preliminary data.</text>
</comment>
<keyword evidence="3" id="KW-0813">Transport</keyword>
<dbReference type="STRING" id="329046.A0A1Y2CIK4"/>
<evidence type="ECO:0000256" key="10">
    <source>
        <dbReference type="SAM" id="MobiDB-lite"/>
    </source>
</evidence>
<keyword evidence="5 11" id="KW-0812">Transmembrane</keyword>
<evidence type="ECO:0000256" key="9">
    <source>
        <dbReference type="ARBA" id="ARBA00041103"/>
    </source>
</evidence>
<keyword evidence="13" id="KW-1185">Reference proteome</keyword>
<dbReference type="InterPro" id="IPR037185">
    <property type="entry name" value="EmrE-like"/>
</dbReference>
<dbReference type="SUPFAM" id="SSF103481">
    <property type="entry name" value="Multidrug resistance efflux transporter EmrE"/>
    <property type="match status" value="1"/>
</dbReference>
<feature type="compositionally biased region" description="Basic and acidic residues" evidence="10">
    <location>
        <begin position="280"/>
        <end position="289"/>
    </location>
</feature>
<sequence length="360" mass="39918">MSLIAVIVSYCFLRGQKNPCHIPVVSPIILTVCYMLGVYAGPIANQYTSRSVVMTAEALLIIPVILIGFFNYKKTYPWQSVLAGALITTGVVAFILDNPSRYSVQSKTYSSFPPTISTDTTRNIFGVLFLVVSLVSKATVFTLQESLLTSGRANPLQLIFYVNLFILLTFGASTIFSSDFAVVAEVMSRHSATVTDLIGIGVCWTLKQYTMLIILERFGAASYVIFTLPQTMFSVVLWGIRHKEMSMLWNTAVPIVLVDSGCVVEGVAIAQEVVGEVDDSDKTPEDKKPLLQLSDEEEIPEPKPRKHHYPLKRAALLLFCACLLYVPIVERRRWPSRYSAHVGMSHNPKVVAVPQATRNM</sequence>
<dbReference type="PANTHER" id="PTHR10778:SF10">
    <property type="entry name" value="SOLUTE CARRIER FAMILY 35 MEMBER B1"/>
    <property type="match status" value="1"/>
</dbReference>
<feature type="region of interest" description="Disordered" evidence="10">
    <location>
        <begin position="277"/>
        <end position="305"/>
    </location>
</feature>
<evidence type="ECO:0000256" key="6">
    <source>
        <dbReference type="ARBA" id="ARBA00022824"/>
    </source>
</evidence>
<evidence type="ECO:0000256" key="8">
    <source>
        <dbReference type="ARBA" id="ARBA00023136"/>
    </source>
</evidence>
<evidence type="ECO:0000256" key="7">
    <source>
        <dbReference type="ARBA" id="ARBA00022989"/>
    </source>
</evidence>
<evidence type="ECO:0000256" key="2">
    <source>
        <dbReference type="ARBA" id="ARBA00010694"/>
    </source>
</evidence>
<dbReference type="Pfam" id="PF08449">
    <property type="entry name" value="UAA"/>
    <property type="match status" value="1"/>
</dbReference>
<comment type="similarity">
    <text evidence="2">Belongs to the nucleotide-sugar transporter family. SLC35B subfamily.</text>
</comment>
<protein>
    <recommendedName>
        <fullName evidence="9">UDP-galactose transporter homolog 1</fullName>
    </recommendedName>
</protein>
<organism evidence="12 13">
    <name type="scientific">Rhizoclosmatium globosum</name>
    <dbReference type="NCBI Taxonomy" id="329046"/>
    <lineage>
        <taxon>Eukaryota</taxon>
        <taxon>Fungi</taxon>
        <taxon>Fungi incertae sedis</taxon>
        <taxon>Chytridiomycota</taxon>
        <taxon>Chytridiomycota incertae sedis</taxon>
        <taxon>Chytridiomycetes</taxon>
        <taxon>Chytridiales</taxon>
        <taxon>Chytriomycetaceae</taxon>
        <taxon>Rhizoclosmatium</taxon>
    </lineage>
</organism>
<evidence type="ECO:0000313" key="13">
    <source>
        <dbReference type="Proteomes" id="UP000193642"/>
    </source>
</evidence>
<evidence type="ECO:0000256" key="5">
    <source>
        <dbReference type="ARBA" id="ARBA00022692"/>
    </source>
</evidence>
<evidence type="ECO:0000256" key="4">
    <source>
        <dbReference type="ARBA" id="ARBA00022597"/>
    </source>
</evidence>
<feature type="transmembrane region" description="Helical" evidence="11">
    <location>
        <begin position="52"/>
        <end position="70"/>
    </location>
</feature>